<evidence type="ECO:0000313" key="3">
    <source>
        <dbReference type="Proteomes" id="UP000813385"/>
    </source>
</evidence>
<evidence type="ECO:0000313" key="2">
    <source>
        <dbReference type="EMBL" id="KAH7363640.1"/>
    </source>
</evidence>
<feature type="compositionally biased region" description="Basic and acidic residues" evidence="1">
    <location>
        <begin position="277"/>
        <end position="287"/>
    </location>
</feature>
<dbReference type="CDD" id="cd09917">
    <property type="entry name" value="F-box_SF"/>
    <property type="match status" value="1"/>
</dbReference>
<keyword evidence="3" id="KW-1185">Reference proteome</keyword>
<evidence type="ECO:0008006" key="4">
    <source>
        <dbReference type="Google" id="ProtNLM"/>
    </source>
</evidence>
<reference evidence="2" key="1">
    <citation type="journal article" date="2021" name="Nat. Commun.">
        <title>Genetic determinants of endophytism in the Arabidopsis root mycobiome.</title>
        <authorList>
            <person name="Mesny F."/>
            <person name="Miyauchi S."/>
            <person name="Thiergart T."/>
            <person name="Pickel B."/>
            <person name="Atanasova L."/>
            <person name="Karlsson M."/>
            <person name="Huettel B."/>
            <person name="Barry K.W."/>
            <person name="Haridas S."/>
            <person name="Chen C."/>
            <person name="Bauer D."/>
            <person name="Andreopoulos W."/>
            <person name="Pangilinan J."/>
            <person name="LaButti K."/>
            <person name="Riley R."/>
            <person name="Lipzen A."/>
            <person name="Clum A."/>
            <person name="Drula E."/>
            <person name="Henrissat B."/>
            <person name="Kohler A."/>
            <person name="Grigoriev I.V."/>
            <person name="Martin F.M."/>
            <person name="Hacquard S."/>
        </authorList>
    </citation>
    <scope>NUCLEOTIDE SEQUENCE</scope>
    <source>
        <strain evidence="2">MPI-CAGE-AT-0016</strain>
    </source>
</reference>
<accession>A0A8K0TJH7</accession>
<sequence>MATALLLQAMPRFCTRHDLPPEILKQILGRIPTPRDTFALSATCQQPGRTLVTGLKDSDSDSEECYSDSDEEAFEDDLDVLQGYSLVVPIMDEDMLEIYPMEAQDKAVFYSSRGQGVSYRQAYKVPFVDGPLGEVEAGDPVFTVILVLAPFDEPRSCFGSEYGKCSRSAGRSGLRSCTSIVLPKRASAVKRARLWMMPSPISSGARAKAGLAVNGGAGAGAPGAGRDGRVEARMARVSGVVRTNKLPCMSRRTSLRAYTRGSHKIGMAPPQGRFHARRGEPARRLEPEDVSAVSEDVVGLENDPTASGKIDPTSLAMEYQA</sequence>
<name>A0A8K0TJH7_9PEZI</name>
<protein>
    <recommendedName>
        <fullName evidence="4">F-box domain-containing protein</fullName>
    </recommendedName>
</protein>
<dbReference type="EMBL" id="JAGPXD010000003">
    <property type="protein sequence ID" value="KAH7363640.1"/>
    <property type="molecule type" value="Genomic_DNA"/>
</dbReference>
<evidence type="ECO:0000256" key="1">
    <source>
        <dbReference type="SAM" id="MobiDB-lite"/>
    </source>
</evidence>
<organism evidence="2 3">
    <name type="scientific">Plectosphaerella cucumerina</name>
    <dbReference type="NCBI Taxonomy" id="40658"/>
    <lineage>
        <taxon>Eukaryota</taxon>
        <taxon>Fungi</taxon>
        <taxon>Dikarya</taxon>
        <taxon>Ascomycota</taxon>
        <taxon>Pezizomycotina</taxon>
        <taxon>Sordariomycetes</taxon>
        <taxon>Hypocreomycetidae</taxon>
        <taxon>Glomerellales</taxon>
        <taxon>Plectosphaerellaceae</taxon>
        <taxon>Plectosphaerella</taxon>
    </lineage>
</organism>
<feature type="region of interest" description="Disordered" evidence="1">
    <location>
        <begin position="263"/>
        <end position="321"/>
    </location>
</feature>
<dbReference type="Proteomes" id="UP000813385">
    <property type="component" value="Unassembled WGS sequence"/>
</dbReference>
<gene>
    <name evidence="2" type="ORF">B0T11DRAFT_298874</name>
</gene>
<proteinExistence type="predicted"/>
<comment type="caution">
    <text evidence="2">The sequence shown here is derived from an EMBL/GenBank/DDBJ whole genome shotgun (WGS) entry which is preliminary data.</text>
</comment>
<dbReference type="AlphaFoldDB" id="A0A8K0TJH7"/>